<dbReference type="InterPro" id="IPR019694">
    <property type="entry name" value="Phage_HP1_Orf23"/>
</dbReference>
<gene>
    <name evidence="1" type="ORF">HPS55_06670</name>
</gene>
<comment type="caution">
    <text evidence="1">The sequence shown here is derived from an EMBL/GenBank/DDBJ whole genome shotgun (WGS) entry which is preliminary data.</text>
</comment>
<protein>
    <submittedName>
        <fullName evidence="1">DUF2586 family protein</fullName>
    </submittedName>
</protein>
<dbReference type="Pfam" id="PF10758">
    <property type="entry name" value="DUF2586"/>
    <property type="match status" value="1"/>
</dbReference>
<proteinExistence type="predicted"/>
<reference evidence="1 2" key="1">
    <citation type="submission" date="2020-05" db="EMBL/GenBank/DDBJ databases">
        <title>Distinct polysaccharide utilization as determinants for interspecies competition between intestinal Prevotella spp.</title>
        <authorList>
            <person name="Galvez E.J.C."/>
            <person name="Iljazovic A."/>
            <person name="Strowig T."/>
        </authorList>
    </citation>
    <scope>NUCLEOTIDE SEQUENCE [LARGE SCALE GENOMIC DNA]</scope>
    <source>
        <strain evidence="1 2">PROD</strain>
    </source>
</reference>
<evidence type="ECO:0000313" key="2">
    <source>
        <dbReference type="Proteomes" id="UP001193734"/>
    </source>
</evidence>
<dbReference type="RefSeq" id="WP_172324819.1">
    <property type="nucleotide sequence ID" value="NZ_CASQWE010000002.1"/>
</dbReference>
<dbReference type="GeneID" id="82157447"/>
<sequence>MNSLEIKRQNGNVPKSLPGQDHVSGMIFYVNEADIPEDFKAEAVQAVSTIDAAEALGITSDATSWAARVMHYQLSEVFRINNGITLYVGIFTKPAAHTFAELATVQNYADGAIRQFGIWDGLTELTKENVTLLQSQADALDLNNAPVSVGYAPSLKGGYQALPTDIAGAAPRVSVIIAQPGGTNDTGALLFAEATNKTTKNAVSCIGVWLGHVSAAAVHESISWVKKFPSGISLPAFSDGTLVRSVDKAWLEKLDTARYLFLTPIVGVSGSYWNDSHNMDAAISDYNAIELVRTMDKACRGIRTYLTPELGGNVYIDANTGKLQSYTVAYLETVANKALEDMEKAGELSGYEAKIDPEQDVLSTSTVEVVIKNVPVGVIRKMKVKIGYVKSL</sequence>
<organism evidence="1 2">
    <name type="scientific">Xylanibacter rodentium</name>
    <dbReference type="NCBI Taxonomy" id="2736289"/>
    <lineage>
        <taxon>Bacteria</taxon>
        <taxon>Pseudomonadati</taxon>
        <taxon>Bacteroidota</taxon>
        <taxon>Bacteroidia</taxon>
        <taxon>Bacteroidales</taxon>
        <taxon>Prevotellaceae</taxon>
        <taxon>Xylanibacter</taxon>
    </lineage>
</organism>
<keyword evidence="2" id="KW-1185">Reference proteome</keyword>
<dbReference type="EMBL" id="JABKKE010000009">
    <property type="protein sequence ID" value="NPE14011.1"/>
    <property type="molecule type" value="Genomic_DNA"/>
</dbReference>
<name>A0ABX2AWH7_9BACT</name>
<evidence type="ECO:0000313" key="1">
    <source>
        <dbReference type="EMBL" id="NPE14011.1"/>
    </source>
</evidence>
<dbReference type="Proteomes" id="UP001193734">
    <property type="component" value="Unassembled WGS sequence"/>
</dbReference>
<accession>A0ABX2AWH7</accession>